<dbReference type="Pfam" id="PF23796">
    <property type="entry name" value="DUF7174"/>
    <property type="match status" value="1"/>
</dbReference>
<dbReference type="EMBL" id="KY619305">
    <property type="protein sequence ID" value="AQY55255.1"/>
    <property type="molecule type" value="Genomic_DNA"/>
</dbReference>
<evidence type="ECO:0000313" key="2">
    <source>
        <dbReference type="Proteomes" id="UP000222601"/>
    </source>
</evidence>
<organism evidence="1">
    <name type="scientific">Escherichia phage vB_EcoS_ESCO41</name>
    <dbReference type="NCBI Taxonomy" id="2496547"/>
    <lineage>
        <taxon>Viruses</taxon>
        <taxon>Duplodnaviria</taxon>
        <taxon>Heunggongvirae</taxon>
        <taxon>Uroviricota</taxon>
        <taxon>Caudoviricetes</taxon>
        <taxon>Drexlerviridae</taxon>
        <taxon>Nouzillyvirus</taxon>
        <taxon>Nouzillyvirus ESCO41</taxon>
    </lineage>
</organism>
<accession>A0A1U9WQX3</accession>
<dbReference type="InterPro" id="IPR055598">
    <property type="entry name" value="DUF7174"/>
</dbReference>
<evidence type="ECO:0000313" key="1">
    <source>
        <dbReference type="EMBL" id="AQY55255.1"/>
    </source>
</evidence>
<keyword evidence="2" id="KW-1185">Reference proteome</keyword>
<proteinExistence type="predicted"/>
<reference evidence="1" key="1">
    <citation type="submission" date="2017-02" db="EMBL/GenBank/DDBJ databases">
        <title>Characterization of a new coliphage vB_EcoS_ESCO41.</title>
        <authorList>
            <person name="Trotereau A."/>
            <person name="Schouler C."/>
        </authorList>
    </citation>
    <scope>NUCLEOTIDE SEQUENCE [LARGE SCALE GENOMIC DNA]</scope>
</reference>
<protein>
    <submittedName>
        <fullName evidence="1">Uncharacterized protein</fullName>
    </submittedName>
</protein>
<dbReference type="Proteomes" id="UP000222601">
    <property type="component" value="Segment"/>
</dbReference>
<name>A0A1U9WQX3_9CAUD</name>
<sequence length="178" mass="20018">MDKVTLGDVIREMVRQAIKSDKKLCVVPVRKIFNLVNGYDYPDEIIDEVTGGITSPGREIAGLKSSYIYNTAARMQELRDIDMHVKHRFIWLASGEETAARKVDGDGADKNLLIQLEPGALKPTKRKAADIEKEVATIERFKARLLKITPNIIDLQGEQKEGALIALARYHEMIKETN</sequence>
<gene>
    <name evidence="1" type="ORF">ESCO41_00027</name>
</gene>